<name>A0AAV6V8G0_9ARAC</name>
<reference evidence="1 2" key="1">
    <citation type="journal article" date="2022" name="Nat. Ecol. Evol.">
        <title>A masculinizing supergene underlies an exaggerated male reproductive morph in a spider.</title>
        <authorList>
            <person name="Hendrickx F."/>
            <person name="De Corte Z."/>
            <person name="Sonet G."/>
            <person name="Van Belleghem S.M."/>
            <person name="Kostlbacher S."/>
            <person name="Vangestel C."/>
        </authorList>
    </citation>
    <scope>NUCLEOTIDE SEQUENCE [LARGE SCALE GENOMIC DNA]</scope>
    <source>
        <strain evidence="1">W744_W776</strain>
    </source>
</reference>
<gene>
    <name evidence="1" type="ORF">JTE90_015196</name>
</gene>
<proteinExistence type="predicted"/>
<accession>A0AAV6V8G0</accession>
<organism evidence="1 2">
    <name type="scientific">Oedothorax gibbosus</name>
    <dbReference type="NCBI Taxonomy" id="931172"/>
    <lineage>
        <taxon>Eukaryota</taxon>
        <taxon>Metazoa</taxon>
        <taxon>Ecdysozoa</taxon>
        <taxon>Arthropoda</taxon>
        <taxon>Chelicerata</taxon>
        <taxon>Arachnida</taxon>
        <taxon>Araneae</taxon>
        <taxon>Araneomorphae</taxon>
        <taxon>Entelegynae</taxon>
        <taxon>Araneoidea</taxon>
        <taxon>Linyphiidae</taxon>
        <taxon>Erigoninae</taxon>
        <taxon>Oedothorax</taxon>
    </lineage>
</organism>
<evidence type="ECO:0000313" key="1">
    <source>
        <dbReference type="EMBL" id="KAG8192561.1"/>
    </source>
</evidence>
<keyword evidence="2" id="KW-1185">Reference proteome</keyword>
<dbReference type="AlphaFoldDB" id="A0AAV6V8G0"/>
<protein>
    <submittedName>
        <fullName evidence="1">Uncharacterized protein</fullName>
    </submittedName>
</protein>
<dbReference type="Proteomes" id="UP000827092">
    <property type="component" value="Unassembled WGS sequence"/>
</dbReference>
<comment type="caution">
    <text evidence="1">The sequence shown here is derived from an EMBL/GenBank/DDBJ whole genome shotgun (WGS) entry which is preliminary data.</text>
</comment>
<evidence type="ECO:0000313" key="2">
    <source>
        <dbReference type="Proteomes" id="UP000827092"/>
    </source>
</evidence>
<sequence length="85" mass="9702">MENLFRRLILVIPPCPDEGVILSAVIDDIGEQEWSQRGIPGFNSPQHPPHLGFFFSFLTFLHSPLFQSTSWIRFGATSYTNNAFF</sequence>
<dbReference type="EMBL" id="JAFNEN010000138">
    <property type="protein sequence ID" value="KAG8192561.1"/>
    <property type="molecule type" value="Genomic_DNA"/>
</dbReference>